<protein>
    <submittedName>
        <fullName evidence="2">Uncharacterized protein</fullName>
    </submittedName>
</protein>
<evidence type="ECO:0000313" key="2">
    <source>
        <dbReference type="EMBL" id="EGT49425.1"/>
    </source>
</evidence>
<dbReference type="EMBL" id="GL379790">
    <property type="protein sequence ID" value="EGT49425.1"/>
    <property type="molecule type" value="Genomic_DNA"/>
</dbReference>
<accession>G0MDD0</accession>
<feature type="signal peptide" evidence="1">
    <location>
        <begin position="1"/>
        <end position="24"/>
    </location>
</feature>
<proteinExistence type="predicted"/>
<dbReference type="Proteomes" id="UP000008068">
    <property type="component" value="Unassembled WGS sequence"/>
</dbReference>
<reference evidence="3" key="1">
    <citation type="submission" date="2011-07" db="EMBL/GenBank/DDBJ databases">
        <authorList>
            <consortium name="Caenorhabditis brenneri Sequencing and Analysis Consortium"/>
            <person name="Wilson R.K."/>
        </authorList>
    </citation>
    <scope>NUCLEOTIDE SEQUENCE [LARGE SCALE GENOMIC DNA]</scope>
    <source>
        <strain evidence="3">PB2801</strain>
    </source>
</reference>
<dbReference type="Gene3D" id="3.40.33.10">
    <property type="entry name" value="CAP"/>
    <property type="match status" value="1"/>
</dbReference>
<dbReference type="InParanoid" id="G0MDD0"/>
<dbReference type="OMA" id="SAYAYVW"/>
<keyword evidence="3" id="KW-1185">Reference proteome</keyword>
<keyword evidence="1" id="KW-0732">Signal</keyword>
<gene>
    <name evidence="2" type="ORF">CAEBREN_01413</name>
</gene>
<dbReference type="OrthoDB" id="5909474at2759"/>
<dbReference type="eggNOG" id="ENOG502TK2N">
    <property type="taxonomic scope" value="Eukaryota"/>
</dbReference>
<evidence type="ECO:0000256" key="1">
    <source>
        <dbReference type="SAM" id="SignalP"/>
    </source>
</evidence>
<name>G0MDD0_CAEBE</name>
<dbReference type="InterPro" id="IPR035940">
    <property type="entry name" value="CAP_sf"/>
</dbReference>
<sequence length="418" mass="47420">MLMKIIPIFIVVLSIGSLAQTVEPDPEQAEFIENLNELRRNASKLYGISNMHELTYNRELAQIAGSPNYSSSGYLFATDGTYSDVLDNMLGYVEILKSFSDEGRERKMKESAYAYVWRFVNPPQTKIGCVKNSKRIVCVFGEDKKLSGWKKSDETPGSKCMKGYSNSDGLCVWEKKKFIDDLNEVRRSFAKKNNVNNMHKLVFNQSLVDTAKNLVWKDKDKDFDGARKTWRFTFFKSYQNASQESKEQMDWFNSKNKTSDFYQERMNFFLPPYEHLVPLQKFVGCAVRKAVVCLFGPAATFSMSDFENTKAGCQDNYILTDGLCTRSVPVATTPAANSGSQVTVVNVDLSKDQNHPVTYIPQTTTESELDRRIAEYKANEQDGDLPSKDDLEEITVSNSEDVSLLISVSFLLAFMLTE</sequence>
<evidence type="ECO:0000313" key="3">
    <source>
        <dbReference type="Proteomes" id="UP000008068"/>
    </source>
</evidence>
<dbReference type="AlphaFoldDB" id="G0MDD0"/>
<dbReference type="HOGENOM" id="CLU_657620_0_0_1"/>
<feature type="chain" id="PRO_5003403748" evidence="1">
    <location>
        <begin position="25"/>
        <end position="418"/>
    </location>
</feature>
<dbReference type="FunCoup" id="G0MDD0">
    <property type="interactions" value="432"/>
</dbReference>
<organism evidence="3">
    <name type="scientific">Caenorhabditis brenneri</name>
    <name type="common">Nematode worm</name>
    <dbReference type="NCBI Taxonomy" id="135651"/>
    <lineage>
        <taxon>Eukaryota</taxon>
        <taxon>Metazoa</taxon>
        <taxon>Ecdysozoa</taxon>
        <taxon>Nematoda</taxon>
        <taxon>Chromadorea</taxon>
        <taxon>Rhabditida</taxon>
        <taxon>Rhabditina</taxon>
        <taxon>Rhabditomorpha</taxon>
        <taxon>Rhabditoidea</taxon>
        <taxon>Rhabditidae</taxon>
        <taxon>Peloderinae</taxon>
        <taxon>Caenorhabditis</taxon>
    </lineage>
</organism>